<feature type="binding site" evidence="17">
    <location>
        <begin position="640"/>
        <end position="647"/>
    </location>
    <ligand>
        <name>ATP</name>
        <dbReference type="ChEBI" id="CHEBI:30616"/>
    </ligand>
</feature>
<dbReference type="GO" id="GO:0016887">
    <property type="term" value="F:ATP hydrolysis activity"/>
    <property type="evidence" value="ECO:0007669"/>
    <property type="project" value="InterPro"/>
</dbReference>
<evidence type="ECO:0000256" key="16">
    <source>
        <dbReference type="ARBA" id="ARBA00042156"/>
    </source>
</evidence>
<dbReference type="AlphaFoldDB" id="H9UJK4"/>
<gene>
    <name evidence="17" type="primary">uvrA</name>
    <name evidence="19" type="ordered locus">Spiaf_1639</name>
</gene>
<dbReference type="Gene3D" id="1.20.1580.10">
    <property type="entry name" value="ABC transporter ATPase like domain"/>
    <property type="match status" value="2"/>
</dbReference>
<dbReference type="FunFam" id="3.40.50.300:FF:000028">
    <property type="entry name" value="UvrABC system protein A"/>
    <property type="match status" value="1"/>
</dbReference>
<evidence type="ECO:0000256" key="9">
    <source>
        <dbReference type="ARBA" id="ARBA00022833"/>
    </source>
</evidence>
<dbReference type="KEGG" id="sfc:Spiaf_1639"/>
<dbReference type="PANTHER" id="PTHR43152:SF3">
    <property type="entry name" value="UVRABC SYSTEM PROTEIN A"/>
    <property type="match status" value="1"/>
</dbReference>
<feature type="domain" description="ABC transporter" evidence="18">
    <location>
        <begin position="599"/>
        <end position="930"/>
    </location>
</feature>
<keyword evidence="17" id="KW-0742">SOS response</keyword>
<evidence type="ECO:0000256" key="8">
    <source>
        <dbReference type="ARBA" id="ARBA00022771"/>
    </source>
</evidence>
<evidence type="ECO:0000256" key="12">
    <source>
        <dbReference type="ARBA" id="ARBA00023125"/>
    </source>
</evidence>
<dbReference type="RefSeq" id="WP_014455680.1">
    <property type="nucleotide sequence ID" value="NC_017098.1"/>
</dbReference>
<dbReference type="GO" id="GO:0009432">
    <property type="term" value="P:SOS response"/>
    <property type="evidence" value="ECO:0007669"/>
    <property type="project" value="UniProtKB-UniRule"/>
</dbReference>
<dbReference type="InterPro" id="IPR004602">
    <property type="entry name" value="UvrA"/>
</dbReference>
<dbReference type="EMBL" id="CP003282">
    <property type="protein sequence ID" value="AFG37697.1"/>
    <property type="molecule type" value="Genomic_DNA"/>
</dbReference>
<comment type="subunit">
    <text evidence="17">Forms a heterotetramer with UvrB during the search for lesions.</text>
</comment>
<dbReference type="HAMAP" id="MF_00205">
    <property type="entry name" value="UvrA"/>
    <property type="match status" value="1"/>
</dbReference>
<dbReference type="InterPro" id="IPR003439">
    <property type="entry name" value="ABC_transporter-like_ATP-bd"/>
</dbReference>
<dbReference type="InterPro" id="IPR041552">
    <property type="entry name" value="UvrA_DNA-bd"/>
</dbReference>
<dbReference type="PROSITE" id="PS50893">
    <property type="entry name" value="ABC_TRANSPORTER_2"/>
    <property type="match status" value="1"/>
</dbReference>
<dbReference type="Pfam" id="PF17755">
    <property type="entry name" value="UvrA_DNA-bind"/>
    <property type="match status" value="1"/>
</dbReference>
<dbReference type="InterPro" id="IPR027417">
    <property type="entry name" value="P-loop_NTPase"/>
</dbReference>
<dbReference type="Gene3D" id="3.30.1490.20">
    <property type="entry name" value="ATP-grasp fold, A domain"/>
    <property type="match status" value="1"/>
</dbReference>
<evidence type="ECO:0000256" key="6">
    <source>
        <dbReference type="ARBA" id="ARBA00022763"/>
    </source>
</evidence>
<keyword evidence="12 17" id="KW-0238">DNA-binding</keyword>
<organism evidence="19 20">
    <name type="scientific">Spirochaeta africana (strain ATCC 700263 / DSM 8902 / Z-7692)</name>
    <dbReference type="NCBI Taxonomy" id="889378"/>
    <lineage>
        <taxon>Bacteria</taxon>
        <taxon>Pseudomonadati</taxon>
        <taxon>Spirochaetota</taxon>
        <taxon>Spirochaetia</taxon>
        <taxon>Spirochaetales</taxon>
        <taxon>Spirochaetaceae</taxon>
        <taxon>Spirochaeta</taxon>
    </lineage>
</organism>
<keyword evidence="13 17" id="KW-0234">DNA repair</keyword>
<keyword evidence="4 17" id="KW-0677">Repeat</keyword>
<comment type="caution">
    <text evidence="17">Lacks conserved residue(s) required for the propagation of feature annotation.</text>
</comment>
<evidence type="ECO:0000313" key="19">
    <source>
        <dbReference type="EMBL" id="AFG37697.1"/>
    </source>
</evidence>
<dbReference type="GO" id="GO:0005524">
    <property type="term" value="F:ATP binding"/>
    <property type="evidence" value="ECO:0007669"/>
    <property type="project" value="UniProtKB-UniRule"/>
</dbReference>
<dbReference type="GO" id="GO:0009380">
    <property type="term" value="C:excinuclease repair complex"/>
    <property type="evidence" value="ECO:0007669"/>
    <property type="project" value="InterPro"/>
</dbReference>
<evidence type="ECO:0000256" key="14">
    <source>
        <dbReference type="ARBA" id="ARBA00038000"/>
    </source>
</evidence>
<dbReference type="NCBIfam" id="NF001503">
    <property type="entry name" value="PRK00349.1"/>
    <property type="match status" value="1"/>
</dbReference>
<dbReference type="InterPro" id="IPR013815">
    <property type="entry name" value="ATP_grasp_subdomain_1"/>
</dbReference>
<dbReference type="InterPro" id="IPR017871">
    <property type="entry name" value="ABC_transporter-like_CS"/>
</dbReference>
<comment type="subcellular location">
    <subcellularLocation>
        <location evidence="1 17">Cytoplasm</location>
    </subcellularLocation>
</comment>
<dbReference type="OrthoDB" id="9809851at2"/>
<keyword evidence="11 17" id="KW-0267">Excision nuclease</keyword>
<keyword evidence="7 17" id="KW-0228">DNA excision</keyword>
<dbReference type="CDD" id="cd03271">
    <property type="entry name" value="ABC_UvrA_II"/>
    <property type="match status" value="1"/>
</dbReference>
<keyword evidence="6 17" id="KW-0227">DNA damage</keyword>
<dbReference type="Pfam" id="PF17760">
    <property type="entry name" value="UvrA_inter"/>
    <property type="match status" value="1"/>
</dbReference>
<dbReference type="NCBIfam" id="TIGR00630">
    <property type="entry name" value="uvra"/>
    <property type="match status" value="1"/>
</dbReference>
<keyword evidence="5 17" id="KW-0547">Nucleotide-binding</keyword>
<keyword evidence="20" id="KW-1185">Reference proteome</keyword>
<dbReference type="GO" id="GO:0003677">
    <property type="term" value="F:DNA binding"/>
    <property type="evidence" value="ECO:0007669"/>
    <property type="project" value="UniProtKB-UniRule"/>
</dbReference>
<dbReference type="InterPro" id="IPR041102">
    <property type="entry name" value="UvrA_inter"/>
</dbReference>
<keyword evidence="10 17" id="KW-0067">ATP-binding</keyword>
<dbReference type="GO" id="GO:0006289">
    <property type="term" value="P:nucleotide-excision repair"/>
    <property type="evidence" value="ECO:0007669"/>
    <property type="project" value="UniProtKB-UniRule"/>
</dbReference>
<evidence type="ECO:0000256" key="5">
    <source>
        <dbReference type="ARBA" id="ARBA00022741"/>
    </source>
</evidence>
<dbReference type="Gene3D" id="3.40.50.300">
    <property type="entry name" value="P-loop containing nucleotide triphosphate hydrolases"/>
    <property type="match status" value="2"/>
</dbReference>
<dbReference type="SUPFAM" id="SSF52540">
    <property type="entry name" value="P-loop containing nucleoside triphosphate hydrolases"/>
    <property type="match status" value="2"/>
</dbReference>
<evidence type="ECO:0000256" key="13">
    <source>
        <dbReference type="ARBA" id="ARBA00023204"/>
    </source>
</evidence>
<accession>H9UJK4</accession>
<proteinExistence type="inferred from homology"/>
<dbReference type="STRING" id="889378.Spiaf_1639"/>
<evidence type="ECO:0000256" key="7">
    <source>
        <dbReference type="ARBA" id="ARBA00022769"/>
    </source>
</evidence>
<keyword evidence="2 17" id="KW-0963">Cytoplasm</keyword>
<reference evidence="20" key="1">
    <citation type="journal article" date="2013" name="Stand. Genomic Sci.">
        <title>Complete genome sequence of the halophilic bacterium Spirochaeta africana type strain (Z-7692(T)) from the alkaline Lake Magadi in the East African Rift.</title>
        <authorList>
            <person name="Liolos K."/>
            <person name="Abt B."/>
            <person name="Scheuner C."/>
            <person name="Teshima H."/>
            <person name="Held B."/>
            <person name="Lapidus A."/>
            <person name="Nolan M."/>
            <person name="Lucas S."/>
            <person name="Deshpande S."/>
            <person name="Cheng J.F."/>
            <person name="Tapia R."/>
            <person name="Goodwin L.A."/>
            <person name="Pitluck S."/>
            <person name="Pagani I."/>
            <person name="Ivanova N."/>
            <person name="Mavromatis K."/>
            <person name="Mikhailova N."/>
            <person name="Huntemann M."/>
            <person name="Pati A."/>
            <person name="Chen A."/>
            <person name="Palaniappan K."/>
            <person name="Land M."/>
            <person name="Rohde M."/>
            <person name="Tindall B.J."/>
            <person name="Detter J.C."/>
            <person name="Goker M."/>
            <person name="Bristow J."/>
            <person name="Eisen J.A."/>
            <person name="Markowitz V."/>
            <person name="Hugenholtz P."/>
            <person name="Woyke T."/>
            <person name="Klenk H.P."/>
            <person name="Kyrpides N.C."/>
        </authorList>
    </citation>
    <scope>NUCLEOTIDE SEQUENCE</scope>
    <source>
        <strain evidence="20">ATCC 700263 / DSM 8902 / Z-7692</strain>
    </source>
</reference>
<comment type="function">
    <text evidence="17">The UvrABC repair system catalyzes the recognition and processing of DNA lesions. UvrA is an ATPase and a DNA-binding protein. A damage recognition complex composed of 2 UvrA and 2 UvrB subunits scans DNA for abnormalities. When the presence of a lesion has been verified by UvrB, the UvrA molecules dissociate.</text>
</comment>
<evidence type="ECO:0000256" key="4">
    <source>
        <dbReference type="ARBA" id="ARBA00022737"/>
    </source>
</evidence>
<comment type="similarity">
    <text evidence="14 17">Belongs to the ABC transporter superfamily. UvrA family.</text>
</comment>
<keyword evidence="8 17" id="KW-0863">Zinc-finger</keyword>
<sequence length="943" mass="103856">MKNLIVKGAREHNLQNIDIELPRDSLIVVSGLSGSGKSSLAFDTIFAEGQRRYVESLSAYARQFLGRMDKPDVDYIEGLSPAISIEQKTTNRNPRSTVGTVTEIYDYYRLLWARIGVPHDPVTGAPLVRQTVDEIINAILELPEGSRISILAPVIQGKKGQHKKVLEDARRAGFVRAMVNGSIHQLEDPLELDKQKKHSIEIVVDRLKLNHAGRSRIAEAVETALEAAGGRVWVTGSDPDGTALDREFSEHYRFADESMSLPELQPRLFSFNSPFGACPACSGLGMTLEYDLRKIIPDPALSFEDHGLAPYNPGSNWHRSKFAALADHLGFSLDTPYEELPDHIQHALLYGTEEAIEFSYVNRNQTGRFEYQEPFPGVFADLQRRYREASSERIREWLEGFMSQRPCTACDGRRLRHESLSVLVQGKSIIDATRMSVADSLDFFASLELSENQQQISSQILKEIRDRLHFLHSVGLSYLTLDRMSGTLSGGEAQRIRLATQIGSSLVGVLYILDEPSIGLHQRDNDRLIKTLEHLRNIGNTLIVVEHDEQTLRTADHIVDLGPGAGVHGGRVVAQGTVEQICAVPESLTGQYLSGTLRIDIPEQRRSGSGKELVIRGACEHNLKNIDAAFPLHALSIITGVSGSGKSTLLSDIMYPALANRLNRASMEVGSHAGIEGIQNLDKVINIDQSPIGRTPRSNPATYVGVYTAIRELFAAIPEAKARGYKPGRFSFNVKGGRCENCQGAGTIKIEMHFLPDVYVTCDVCNGKRFNTETLEIAYKGKTIYDVLEMTIEEGLAFFGAIPAITRKLQTLHDVGLDYIHLGQSALTLSGGEAQRVKLALELSKRSTGKTIYLLDEPTTGLHFADVKKLMEVLQVLVDQGNTVILIEHNLDVIAQADYILDLGPEGGDGGGTVVVAGPPEVVAAHHGSYTGQYLREHLETRP</sequence>
<dbReference type="PANTHER" id="PTHR43152">
    <property type="entry name" value="UVRABC SYSTEM PROTEIN A"/>
    <property type="match status" value="1"/>
</dbReference>
<evidence type="ECO:0000259" key="18">
    <source>
        <dbReference type="PROSITE" id="PS50893"/>
    </source>
</evidence>
<keyword evidence="3 17" id="KW-0479">Metal-binding</keyword>
<dbReference type="GO" id="GO:0008270">
    <property type="term" value="F:zinc ion binding"/>
    <property type="evidence" value="ECO:0007669"/>
    <property type="project" value="UniProtKB-UniRule"/>
</dbReference>
<evidence type="ECO:0000256" key="1">
    <source>
        <dbReference type="ARBA" id="ARBA00004496"/>
    </source>
</evidence>
<dbReference type="GO" id="GO:0009381">
    <property type="term" value="F:excinuclease ABC activity"/>
    <property type="evidence" value="ECO:0007669"/>
    <property type="project" value="UniProtKB-UniRule"/>
</dbReference>
<evidence type="ECO:0000256" key="10">
    <source>
        <dbReference type="ARBA" id="ARBA00022840"/>
    </source>
</evidence>
<feature type="zinc finger region" description="C4-type" evidence="17">
    <location>
        <begin position="739"/>
        <end position="765"/>
    </location>
</feature>
<evidence type="ECO:0000256" key="3">
    <source>
        <dbReference type="ARBA" id="ARBA00022723"/>
    </source>
</evidence>
<feature type="binding site" evidence="17">
    <location>
        <begin position="31"/>
        <end position="38"/>
    </location>
    <ligand>
        <name>ATP</name>
        <dbReference type="ChEBI" id="CHEBI:30616"/>
    </ligand>
</feature>
<evidence type="ECO:0000256" key="15">
    <source>
        <dbReference type="ARBA" id="ARBA00039316"/>
    </source>
</evidence>
<dbReference type="Gene3D" id="1.10.8.280">
    <property type="entry name" value="ABC transporter ATPase domain-like"/>
    <property type="match status" value="1"/>
</dbReference>
<protein>
    <recommendedName>
        <fullName evidence="15 17">UvrABC system protein A</fullName>
        <shortName evidence="17">UvrA protein</shortName>
    </recommendedName>
    <alternativeName>
        <fullName evidence="16 17">Excinuclease ABC subunit A</fullName>
    </alternativeName>
</protein>
<dbReference type="PROSITE" id="PS00211">
    <property type="entry name" value="ABC_TRANSPORTER_1"/>
    <property type="match status" value="2"/>
</dbReference>
<dbReference type="GO" id="GO:0005737">
    <property type="term" value="C:cytoplasm"/>
    <property type="evidence" value="ECO:0007669"/>
    <property type="project" value="UniProtKB-SubCell"/>
</dbReference>
<evidence type="ECO:0000256" key="17">
    <source>
        <dbReference type="HAMAP-Rule" id="MF_00205"/>
    </source>
</evidence>
<name>H9UJK4_SPIAZ</name>
<dbReference type="PATRIC" id="fig|889378.3.peg.1626"/>
<dbReference type="eggNOG" id="COG0178">
    <property type="taxonomic scope" value="Bacteria"/>
</dbReference>
<evidence type="ECO:0000256" key="11">
    <source>
        <dbReference type="ARBA" id="ARBA00022881"/>
    </source>
</evidence>
<evidence type="ECO:0000256" key="2">
    <source>
        <dbReference type="ARBA" id="ARBA00022490"/>
    </source>
</evidence>
<dbReference type="HOGENOM" id="CLU_001370_0_2_12"/>
<evidence type="ECO:0000313" key="20">
    <source>
        <dbReference type="Proteomes" id="UP000007383"/>
    </source>
</evidence>
<keyword evidence="9 17" id="KW-0862">Zinc</keyword>
<dbReference type="FunFam" id="1.20.1580.10:FF:000002">
    <property type="entry name" value="UvrABC system protein A"/>
    <property type="match status" value="1"/>
</dbReference>
<dbReference type="Proteomes" id="UP000007383">
    <property type="component" value="Chromosome"/>
</dbReference>